<dbReference type="Pfam" id="PF02583">
    <property type="entry name" value="Trns_repr_metal"/>
    <property type="match status" value="1"/>
</dbReference>
<dbReference type="Gene3D" id="1.20.58.1000">
    <property type="entry name" value="Metal-sensitive repressor, helix protomer"/>
    <property type="match status" value="1"/>
</dbReference>
<name>A0ABT9H5S3_9SPHN</name>
<dbReference type="EMBL" id="JAVAIL010000001">
    <property type="protein sequence ID" value="MDP4538667.1"/>
    <property type="molecule type" value="Genomic_DNA"/>
</dbReference>
<evidence type="ECO:0000313" key="2">
    <source>
        <dbReference type="EMBL" id="MDP4538667.1"/>
    </source>
</evidence>
<dbReference type="Proteomes" id="UP001235664">
    <property type="component" value="Unassembled WGS sequence"/>
</dbReference>
<gene>
    <name evidence="2" type="ORF">Q9K01_03405</name>
</gene>
<keyword evidence="3" id="KW-1185">Reference proteome</keyword>
<dbReference type="InterPro" id="IPR038390">
    <property type="entry name" value="Metal_Tscrpt_repr_sf"/>
</dbReference>
<protein>
    <submittedName>
        <fullName evidence="2">Metal-sensitive transcriptional regulator</fullName>
    </submittedName>
</protein>
<organism evidence="2 3">
    <name type="scientific">Qipengyuania benthica</name>
    <dbReference type="NCBI Taxonomy" id="3067651"/>
    <lineage>
        <taxon>Bacteria</taxon>
        <taxon>Pseudomonadati</taxon>
        <taxon>Pseudomonadota</taxon>
        <taxon>Alphaproteobacteria</taxon>
        <taxon>Sphingomonadales</taxon>
        <taxon>Erythrobacteraceae</taxon>
        <taxon>Qipengyuania</taxon>
    </lineage>
</organism>
<evidence type="ECO:0000256" key="1">
    <source>
        <dbReference type="ARBA" id="ARBA00005260"/>
    </source>
</evidence>
<accession>A0ABT9H5S3</accession>
<dbReference type="CDD" id="cd10148">
    <property type="entry name" value="CsoR-like_DUF156"/>
    <property type="match status" value="1"/>
</dbReference>
<dbReference type="RefSeq" id="WP_305928792.1">
    <property type="nucleotide sequence ID" value="NZ_JAVAIL010000001.1"/>
</dbReference>
<dbReference type="InterPro" id="IPR003735">
    <property type="entry name" value="Metal_Tscrpt_repr"/>
</dbReference>
<dbReference type="PANTHER" id="PTHR33677:SF3">
    <property type="entry name" value="COPPER-SENSING TRANSCRIPTIONAL REPRESSOR RICR"/>
    <property type="match status" value="1"/>
</dbReference>
<dbReference type="PANTHER" id="PTHR33677">
    <property type="entry name" value="TRANSCRIPTIONAL REPRESSOR FRMR-RELATED"/>
    <property type="match status" value="1"/>
</dbReference>
<evidence type="ECO:0000313" key="3">
    <source>
        <dbReference type="Proteomes" id="UP001235664"/>
    </source>
</evidence>
<comment type="caution">
    <text evidence="2">The sequence shown here is derived from an EMBL/GenBank/DDBJ whole genome shotgun (WGS) entry which is preliminary data.</text>
</comment>
<comment type="similarity">
    <text evidence="1">Belongs to the FrmR/RcnR family.</text>
</comment>
<reference evidence="2 3" key="1">
    <citation type="submission" date="2023-08" db="EMBL/GenBank/DDBJ databases">
        <title>genomic of DY56.</title>
        <authorList>
            <person name="Wang Y."/>
        </authorList>
    </citation>
    <scope>NUCLEOTIDE SEQUENCE [LARGE SCALE GENOMIC DNA]</scope>
    <source>
        <strain evidence="2 3">DY56-A-20</strain>
    </source>
</reference>
<sequence length="90" mass="10026">MKPDQTPLLNRLRRIEGQVRGVAKMVADDRYCIDILTQVQAVKAALGRAESEILKRHAACCVSEAIASGDAAEQKVKFDELVDLFERAKR</sequence>
<proteinExistence type="inferred from homology"/>